<gene>
    <name evidence="1" type="ORF">S03H2_30420</name>
</gene>
<reference evidence="1" key="1">
    <citation type="journal article" date="2014" name="Front. Microbiol.">
        <title>High frequency of phylogenetically diverse reductive dehalogenase-homologous genes in deep subseafloor sedimentary metagenomes.</title>
        <authorList>
            <person name="Kawai M."/>
            <person name="Futagami T."/>
            <person name="Toyoda A."/>
            <person name="Takaki Y."/>
            <person name="Nishi S."/>
            <person name="Hori S."/>
            <person name="Arai W."/>
            <person name="Tsubouchi T."/>
            <person name="Morono Y."/>
            <person name="Uchiyama I."/>
            <person name="Ito T."/>
            <person name="Fujiyama A."/>
            <person name="Inagaki F."/>
            <person name="Takami H."/>
        </authorList>
    </citation>
    <scope>NUCLEOTIDE SEQUENCE</scope>
    <source>
        <strain evidence="1">Expedition CK06-06</strain>
    </source>
</reference>
<organism evidence="1">
    <name type="scientific">marine sediment metagenome</name>
    <dbReference type="NCBI Taxonomy" id="412755"/>
    <lineage>
        <taxon>unclassified sequences</taxon>
        <taxon>metagenomes</taxon>
        <taxon>ecological metagenomes</taxon>
    </lineage>
</organism>
<sequence length="40" mass="4758">SAYARGFSDSQFTFQTFPFTVRLLYKRKNYMVSRLAPSFE</sequence>
<feature type="non-terminal residue" evidence="1">
    <location>
        <position position="1"/>
    </location>
</feature>
<comment type="caution">
    <text evidence="1">The sequence shown here is derived from an EMBL/GenBank/DDBJ whole genome shotgun (WGS) entry which is preliminary data.</text>
</comment>
<protein>
    <submittedName>
        <fullName evidence="1">Uncharacterized protein</fullName>
    </submittedName>
</protein>
<evidence type="ECO:0000313" key="1">
    <source>
        <dbReference type="EMBL" id="GAH56102.1"/>
    </source>
</evidence>
<accession>X1GFW5</accession>
<proteinExistence type="predicted"/>
<dbReference type="EMBL" id="BARU01018407">
    <property type="protein sequence ID" value="GAH56102.1"/>
    <property type="molecule type" value="Genomic_DNA"/>
</dbReference>
<name>X1GFW5_9ZZZZ</name>
<dbReference type="AlphaFoldDB" id="X1GFW5"/>